<comment type="similarity">
    <text evidence="1">Belongs to the D-isomer specific 2-hydroxyacid dehydrogenase family.</text>
</comment>
<evidence type="ECO:0000259" key="3">
    <source>
        <dbReference type="Pfam" id="PF02826"/>
    </source>
</evidence>
<keyword evidence="2" id="KW-0520">NAD</keyword>
<gene>
    <name evidence="4" type="ORF">MNBD_BACTEROID05-1211</name>
</gene>
<name>A0A3B0TLK4_9ZZZZ</name>
<dbReference type="GO" id="GO:0051287">
    <property type="term" value="F:NAD binding"/>
    <property type="evidence" value="ECO:0007669"/>
    <property type="project" value="InterPro"/>
</dbReference>
<dbReference type="InterPro" id="IPR036291">
    <property type="entry name" value="NAD(P)-bd_dom_sf"/>
</dbReference>
<dbReference type="EMBL" id="UOEN01000436">
    <property type="protein sequence ID" value="VAW18828.1"/>
    <property type="molecule type" value="Genomic_DNA"/>
</dbReference>
<accession>A0A3B0TLK4</accession>
<proteinExistence type="inferred from homology"/>
<dbReference type="InterPro" id="IPR006140">
    <property type="entry name" value="D-isomer_DH_NAD-bd"/>
</dbReference>
<feature type="domain" description="D-isomer specific 2-hydroxyacid dehydrogenase NAD-binding" evidence="3">
    <location>
        <begin position="3"/>
        <end position="170"/>
    </location>
</feature>
<dbReference type="InterPro" id="IPR058205">
    <property type="entry name" value="D-LDH-like"/>
</dbReference>
<reference evidence="4" key="1">
    <citation type="submission" date="2018-06" db="EMBL/GenBank/DDBJ databases">
        <authorList>
            <person name="Zhirakovskaya E."/>
        </authorList>
    </citation>
    <scope>NUCLEOTIDE SEQUENCE</scope>
</reference>
<dbReference type="GO" id="GO:0008720">
    <property type="term" value="F:D-lactate dehydrogenase (NAD+) activity"/>
    <property type="evidence" value="ECO:0007669"/>
    <property type="project" value="TreeGrafter"/>
</dbReference>
<dbReference type="Gene3D" id="3.40.50.720">
    <property type="entry name" value="NAD(P)-binding Rossmann-like Domain"/>
    <property type="match status" value="2"/>
</dbReference>
<protein>
    <recommendedName>
        <fullName evidence="3">D-isomer specific 2-hydroxyacid dehydrogenase NAD-binding domain-containing protein</fullName>
    </recommendedName>
</protein>
<dbReference type="PANTHER" id="PTHR43026">
    <property type="entry name" value="2-HYDROXYACID DEHYDROGENASE HOMOLOG 1-RELATED"/>
    <property type="match status" value="1"/>
</dbReference>
<evidence type="ECO:0000256" key="2">
    <source>
        <dbReference type="ARBA" id="ARBA00023027"/>
    </source>
</evidence>
<dbReference type="Pfam" id="PF02826">
    <property type="entry name" value="2-Hacid_dh_C"/>
    <property type="match status" value="1"/>
</dbReference>
<feature type="non-terminal residue" evidence="4">
    <location>
        <position position="1"/>
    </location>
</feature>
<dbReference type="AlphaFoldDB" id="A0A3B0TLK4"/>
<sequence>KFKKQVKQFECFDRDNLTGKGCFHRNVLIVGVGEIGAKIGDLAKGLGMNIKGVDLIERCSNVEYVSLSDGLIWADVIFCALPLTEKTNNMLGRGVLRKTKNKPIFINISRGEIVSLGELGGLLDEKVLGGFACDVFSQEAELALKLKSKKEKFVLGLSQRENVIFTPHNAFNSEDALERKASLTVHSIKEFLKNKQFLKVL</sequence>
<evidence type="ECO:0000256" key="1">
    <source>
        <dbReference type="ARBA" id="ARBA00005854"/>
    </source>
</evidence>
<dbReference type="PANTHER" id="PTHR43026:SF1">
    <property type="entry name" value="2-HYDROXYACID DEHYDROGENASE HOMOLOG 1-RELATED"/>
    <property type="match status" value="1"/>
</dbReference>
<organism evidence="4">
    <name type="scientific">hydrothermal vent metagenome</name>
    <dbReference type="NCBI Taxonomy" id="652676"/>
    <lineage>
        <taxon>unclassified sequences</taxon>
        <taxon>metagenomes</taxon>
        <taxon>ecological metagenomes</taxon>
    </lineage>
</organism>
<dbReference type="SUPFAM" id="SSF51735">
    <property type="entry name" value="NAD(P)-binding Rossmann-fold domains"/>
    <property type="match status" value="1"/>
</dbReference>
<evidence type="ECO:0000313" key="4">
    <source>
        <dbReference type="EMBL" id="VAW18828.1"/>
    </source>
</evidence>